<dbReference type="PANTHER" id="PTHR43451:SF1">
    <property type="entry name" value="ACETYLTRANSFERASE"/>
    <property type="match status" value="1"/>
</dbReference>
<dbReference type="PROSITE" id="PS51186">
    <property type="entry name" value="GNAT"/>
    <property type="match status" value="1"/>
</dbReference>
<dbReference type="GO" id="GO:0016747">
    <property type="term" value="F:acyltransferase activity, transferring groups other than amino-acyl groups"/>
    <property type="evidence" value="ECO:0007669"/>
    <property type="project" value="InterPro"/>
</dbReference>
<accession>A0A9D1WW30</accession>
<dbReference type="CDD" id="cd04301">
    <property type="entry name" value="NAT_SF"/>
    <property type="match status" value="1"/>
</dbReference>
<dbReference type="InterPro" id="IPR016181">
    <property type="entry name" value="Acyl_CoA_acyltransferase"/>
</dbReference>
<reference evidence="2" key="2">
    <citation type="submission" date="2021-04" db="EMBL/GenBank/DDBJ databases">
        <authorList>
            <person name="Gilroy R."/>
        </authorList>
    </citation>
    <scope>NUCLEOTIDE SEQUENCE</scope>
    <source>
        <strain evidence="2">CHK191-13928</strain>
    </source>
</reference>
<sequence>MYLRNYQSDDCQSIIRLFYETVHTVNQSDYSKEQLDAWTSGADDPKTWDQSFLSHDTIVAVKNDTIVGFGDIDDTGYLDRLFVHKDYQKEGIGNAILEQLESYVQVPEITVHVSITARHFFENRGYRVIKKQEVLRKNVSLTNYVMLKCL</sequence>
<organism evidence="2 3">
    <name type="scientific">Candidatus Anaerostipes excrementavium</name>
    <dbReference type="NCBI Taxonomy" id="2838463"/>
    <lineage>
        <taxon>Bacteria</taxon>
        <taxon>Bacillati</taxon>
        <taxon>Bacillota</taxon>
        <taxon>Clostridia</taxon>
        <taxon>Lachnospirales</taxon>
        <taxon>Lachnospiraceae</taxon>
        <taxon>Anaerostipes</taxon>
    </lineage>
</organism>
<dbReference type="EMBL" id="DXEM01000027">
    <property type="protein sequence ID" value="HIX67972.1"/>
    <property type="molecule type" value="Genomic_DNA"/>
</dbReference>
<dbReference type="Gene3D" id="3.40.630.30">
    <property type="match status" value="1"/>
</dbReference>
<dbReference type="EC" id="2.3.1.-" evidence="2"/>
<evidence type="ECO:0000313" key="2">
    <source>
        <dbReference type="EMBL" id="HIX67972.1"/>
    </source>
</evidence>
<dbReference type="Proteomes" id="UP000886721">
    <property type="component" value="Unassembled WGS sequence"/>
</dbReference>
<dbReference type="PANTHER" id="PTHR43451">
    <property type="entry name" value="ACETYLTRANSFERASE (GNAT) FAMILY PROTEIN"/>
    <property type="match status" value="1"/>
</dbReference>
<dbReference type="InterPro" id="IPR052564">
    <property type="entry name" value="N-acetyltrans/Recomb-assoc"/>
</dbReference>
<dbReference type="Pfam" id="PF13673">
    <property type="entry name" value="Acetyltransf_10"/>
    <property type="match status" value="1"/>
</dbReference>
<gene>
    <name evidence="2" type="ORF">H9735_07655</name>
</gene>
<dbReference type="InterPro" id="IPR000182">
    <property type="entry name" value="GNAT_dom"/>
</dbReference>
<dbReference type="SUPFAM" id="SSF55729">
    <property type="entry name" value="Acyl-CoA N-acyltransferases (Nat)"/>
    <property type="match status" value="1"/>
</dbReference>
<comment type="caution">
    <text evidence="2">The sequence shown here is derived from an EMBL/GenBank/DDBJ whole genome shotgun (WGS) entry which is preliminary data.</text>
</comment>
<evidence type="ECO:0000313" key="3">
    <source>
        <dbReference type="Proteomes" id="UP000886721"/>
    </source>
</evidence>
<proteinExistence type="predicted"/>
<reference evidence="2" key="1">
    <citation type="journal article" date="2021" name="PeerJ">
        <title>Extensive microbial diversity within the chicken gut microbiome revealed by metagenomics and culture.</title>
        <authorList>
            <person name="Gilroy R."/>
            <person name="Ravi A."/>
            <person name="Getino M."/>
            <person name="Pursley I."/>
            <person name="Horton D.L."/>
            <person name="Alikhan N.F."/>
            <person name="Baker D."/>
            <person name="Gharbi K."/>
            <person name="Hall N."/>
            <person name="Watson M."/>
            <person name="Adriaenssens E.M."/>
            <person name="Foster-Nyarko E."/>
            <person name="Jarju S."/>
            <person name="Secka A."/>
            <person name="Antonio M."/>
            <person name="Oren A."/>
            <person name="Chaudhuri R.R."/>
            <person name="La Ragione R."/>
            <person name="Hildebrand F."/>
            <person name="Pallen M.J."/>
        </authorList>
    </citation>
    <scope>NUCLEOTIDE SEQUENCE</scope>
    <source>
        <strain evidence="2">CHK191-13928</strain>
    </source>
</reference>
<keyword evidence="2" id="KW-0012">Acyltransferase</keyword>
<evidence type="ECO:0000259" key="1">
    <source>
        <dbReference type="PROSITE" id="PS51186"/>
    </source>
</evidence>
<dbReference type="AlphaFoldDB" id="A0A9D1WW30"/>
<protein>
    <submittedName>
        <fullName evidence="2">GNAT family N-acetyltransferase</fullName>
        <ecNumber evidence="2">2.3.1.-</ecNumber>
    </submittedName>
</protein>
<name>A0A9D1WW30_9FIRM</name>
<keyword evidence="2" id="KW-0808">Transferase</keyword>
<feature type="domain" description="N-acetyltransferase" evidence="1">
    <location>
        <begin position="1"/>
        <end position="150"/>
    </location>
</feature>